<comment type="subcellular location">
    <subcellularLocation>
        <location evidence="3">Cytoplasm</location>
    </subcellularLocation>
</comment>
<dbReference type="InterPro" id="IPR014729">
    <property type="entry name" value="Rossmann-like_a/b/a_fold"/>
</dbReference>
<comment type="function">
    <text evidence="3">Plays a central role in 2-thiolation of mcm(5)S(2)U at tRNA wobble positions of tRNA(Lys), tRNA(Glu) and tRNA(Gln). May act by forming a heterodimer with NCS6 that ligates sulfur from thiocarboxylated URM1 onto the uridine of tRNAs at wobble position. Prior mcm(5) tRNA modification by the elongator complex is required for 2-thiolation. May also be involved in protein urmylation.</text>
</comment>
<keyword evidence="1 3" id="KW-0963">Cytoplasm</keyword>
<reference evidence="4 5" key="1">
    <citation type="submission" date="2016-03" db="EMBL/GenBank/DDBJ databases">
        <title>How can Kluyveromyces marxianus grow so fast - potential evolutionary course in Saccharomyces Complex revealed by comparative genomics.</title>
        <authorList>
            <person name="Mo W."/>
            <person name="Lu W."/>
            <person name="Yang X."/>
            <person name="Qi J."/>
            <person name="Lv H."/>
        </authorList>
    </citation>
    <scope>NUCLEOTIDE SEQUENCE [LARGE SCALE GENOMIC DNA]</scope>
    <source>
        <strain evidence="4 5">FIM1</strain>
    </source>
</reference>
<keyword evidence="2 3" id="KW-0819">tRNA processing</keyword>
<proteinExistence type="inferred from homology"/>
<dbReference type="HAMAP" id="MF_03054">
    <property type="entry name" value="CTU2"/>
    <property type="match status" value="1"/>
</dbReference>
<evidence type="ECO:0000313" key="5">
    <source>
        <dbReference type="Proteomes" id="UP000422736"/>
    </source>
</evidence>
<evidence type="ECO:0000256" key="1">
    <source>
        <dbReference type="ARBA" id="ARBA00022490"/>
    </source>
</evidence>
<evidence type="ECO:0000313" key="4">
    <source>
        <dbReference type="EMBL" id="QGN17317.1"/>
    </source>
</evidence>
<keyword evidence="5" id="KW-1185">Reference proteome</keyword>
<evidence type="ECO:0000256" key="3">
    <source>
        <dbReference type="HAMAP-Rule" id="MF_03054"/>
    </source>
</evidence>
<dbReference type="Proteomes" id="UP000422736">
    <property type="component" value="Chromosome 6"/>
</dbReference>
<organism evidence="4 5">
    <name type="scientific">Kluyveromyces marxianus</name>
    <name type="common">Yeast</name>
    <name type="synonym">Candida kefyr</name>
    <dbReference type="NCBI Taxonomy" id="4911"/>
    <lineage>
        <taxon>Eukaryota</taxon>
        <taxon>Fungi</taxon>
        <taxon>Dikarya</taxon>
        <taxon>Ascomycota</taxon>
        <taxon>Saccharomycotina</taxon>
        <taxon>Saccharomycetes</taxon>
        <taxon>Saccharomycetales</taxon>
        <taxon>Saccharomycetaceae</taxon>
        <taxon>Kluyveromyces</taxon>
    </lineage>
</organism>
<gene>
    <name evidence="3 4" type="primary">NCS2</name>
    <name evidence="3" type="synonym">CTU2</name>
    <name evidence="4" type="ORF">FIM1_4049</name>
</gene>
<protein>
    <recommendedName>
        <fullName evidence="3">Cytoplasmic tRNA 2-thiolation protein 2</fullName>
    </recommendedName>
</protein>
<dbReference type="PANTHER" id="PTHR20882">
    <property type="entry name" value="CYTOPLASMIC TRNA 2-THIOLATION PROTEIN 2"/>
    <property type="match status" value="1"/>
</dbReference>
<dbReference type="PANTHER" id="PTHR20882:SF14">
    <property type="entry name" value="CYTOPLASMIC TRNA 2-THIOLATION PROTEIN 2"/>
    <property type="match status" value="1"/>
</dbReference>
<dbReference type="InterPro" id="IPR019407">
    <property type="entry name" value="CTU2"/>
</dbReference>
<comment type="pathway">
    <text evidence="3">tRNA modification; 5-methoxycarbonylmethyl-2-thiouridine-tRNA biosynthesis.</text>
</comment>
<dbReference type="Pfam" id="PF10288">
    <property type="entry name" value="CTU2"/>
    <property type="match status" value="1"/>
</dbReference>
<dbReference type="EMBL" id="CP015059">
    <property type="protein sequence ID" value="QGN17317.1"/>
    <property type="molecule type" value="Genomic_DNA"/>
</dbReference>
<comment type="similarity">
    <text evidence="3">Belongs to the CTU2/NCS2 family.</text>
</comment>
<sequence>MTPCKRCTASEAVLVSRKEHFCNDCFIKFVSLKQRKQLMSDDYYQDIFKMAYADKKRNQEEADLQNSKSNVLVALSLGSSSLSVLDVLNDTLCEQKKSHRGKTGFQVEVLTLCHGSERDDVCEKIKGLKDKYHDNLDKIKFHVVERKEFFNGSSELQEFKLFIDTYQTYVKDIPTDRKQELSVEDIILNAPNKTSREDLLNVIDTHLIKKFALQHGFKAIVWGHSMTKLADEIISLTVKGRGAEIPHYLDNSSLDEEYNEGFRNLHPARDVLLSELDAYCHIKSLSSFCYQYTVQDTLFLDKFVDKSTKNVKLIKSMTMNELARQYFDNIEGDYSNVISTVVRTGAKLAYPNMEMEHTNESKRCDVCNAIIYKNPVTWLDGITVNKAYEIQDEEEQANYEAWRKVNNSDSQLSLQELESEFPNKSNICYGCISTLTGMKNRKLEWIKRDETELSNILQEYEL</sequence>
<accession>A0ABX6F1S1</accession>
<dbReference type="SUPFAM" id="SSF52402">
    <property type="entry name" value="Adenine nucleotide alpha hydrolases-like"/>
    <property type="match status" value="1"/>
</dbReference>
<evidence type="ECO:0000256" key="2">
    <source>
        <dbReference type="ARBA" id="ARBA00022694"/>
    </source>
</evidence>
<dbReference type="Gene3D" id="3.40.50.620">
    <property type="entry name" value="HUPs"/>
    <property type="match status" value="1"/>
</dbReference>
<name>A0ABX6F1S1_KLUMA</name>